<keyword evidence="1" id="KW-1133">Transmembrane helix</keyword>
<keyword evidence="1" id="KW-0472">Membrane</keyword>
<dbReference type="InterPro" id="IPR043128">
    <property type="entry name" value="Rev_trsase/Diguanyl_cyclase"/>
</dbReference>
<evidence type="ECO:0000259" key="4">
    <source>
        <dbReference type="PROSITE" id="PS50924"/>
    </source>
</evidence>
<dbReference type="EMBL" id="LN829119">
    <property type="protein sequence ID" value="CPR18578.1"/>
    <property type="molecule type" value="Genomic_DNA"/>
</dbReference>
<dbReference type="InterPro" id="IPR052155">
    <property type="entry name" value="Biofilm_reg_signaling"/>
</dbReference>
<accession>A0A0D6JFC6</accession>
<dbReference type="PROSITE" id="PS50887">
    <property type="entry name" value="GGDEF"/>
    <property type="match status" value="1"/>
</dbReference>
<dbReference type="Gene3D" id="3.20.20.450">
    <property type="entry name" value="EAL domain"/>
    <property type="match status" value="1"/>
</dbReference>
<dbReference type="AlphaFoldDB" id="A0A0D6JFC6"/>
<dbReference type="InterPro" id="IPR001633">
    <property type="entry name" value="EAL_dom"/>
</dbReference>
<dbReference type="NCBIfam" id="TIGR00254">
    <property type="entry name" value="GGDEF"/>
    <property type="match status" value="1"/>
</dbReference>
<dbReference type="PANTHER" id="PTHR44757:SF2">
    <property type="entry name" value="BIOFILM ARCHITECTURE MAINTENANCE PROTEIN MBAA"/>
    <property type="match status" value="1"/>
</dbReference>
<dbReference type="Pfam" id="PF00563">
    <property type="entry name" value="EAL"/>
    <property type="match status" value="1"/>
</dbReference>
<feature type="transmembrane region" description="Helical" evidence="1">
    <location>
        <begin position="47"/>
        <end position="72"/>
    </location>
</feature>
<keyword evidence="1" id="KW-0812">Transmembrane</keyword>
<feature type="transmembrane region" description="Helical" evidence="1">
    <location>
        <begin position="110"/>
        <end position="134"/>
    </location>
</feature>
<dbReference type="SMART" id="SM00267">
    <property type="entry name" value="GGDEF"/>
    <property type="match status" value="1"/>
</dbReference>
<dbReference type="PROSITE" id="PS50924">
    <property type="entry name" value="MHYT"/>
    <property type="match status" value="1"/>
</dbReference>
<dbReference type="InterPro" id="IPR000160">
    <property type="entry name" value="GGDEF_dom"/>
</dbReference>
<feature type="domain" description="GGDEF" evidence="3">
    <location>
        <begin position="282"/>
        <end position="414"/>
    </location>
</feature>
<feature type="domain" description="MHYT" evidence="4">
    <location>
        <begin position="12"/>
        <end position="199"/>
    </location>
</feature>
<name>A0A0D6JFC6_9HYPH</name>
<dbReference type="OrthoDB" id="9814202at2"/>
<evidence type="ECO:0000256" key="1">
    <source>
        <dbReference type="PROSITE-ProRule" id="PRU00244"/>
    </source>
</evidence>
<reference evidence="6" key="1">
    <citation type="submission" date="2015-02" db="EMBL/GenBank/DDBJ databases">
        <authorList>
            <person name="Chooi Y.-H."/>
        </authorList>
    </citation>
    <scope>NUCLEOTIDE SEQUENCE [LARGE SCALE GENOMIC DNA]</scope>
    <source>
        <strain evidence="6">strain Y</strain>
    </source>
</reference>
<keyword evidence="6" id="KW-1185">Reference proteome</keyword>
<dbReference type="PROSITE" id="PS50883">
    <property type="entry name" value="EAL"/>
    <property type="match status" value="1"/>
</dbReference>
<dbReference type="Proteomes" id="UP000033187">
    <property type="component" value="Chromosome 1"/>
</dbReference>
<dbReference type="RefSeq" id="WP_046477925.1">
    <property type="nucleotide sequence ID" value="NZ_LN829118.1"/>
</dbReference>
<gene>
    <name evidence="5" type="ORF">YBN1229_v1_1773</name>
</gene>
<feature type="transmembrane region" description="Helical" evidence="1">
    <location>
        <begin position="78"/>
        <end position="103"/>
    </location>
</feature>
<dbReference type="PANTHER" id="PTHR44757">
    <property type="entry name" value="DIGUANYLATE CYCLASE DGCP"/>
    <property type="match status" value="1"/>
</dbReference>
<dbReference type="GO" id="GO:0016020">
    <property type="term" value="C:membrane"/>
    <property type="evidence" value="ECO:0007669"/>
    <property type="project" value="UniProtKB-UniRule"/>
</dbReference>
<dbReference type="InterPro" id="IPR029787">
    <property type="entry name" value="Nucleotide_cyclase"/>
</dbReference>
<dbReference type="Pfam" id="PF03707">
    <property type="entry name" value="MHYT"/>
    <property type="match status" value="2"/>
</dbReference>
<feature type="domain" description="EAL" evidence="2">
    <location>
        <begin position="423"/>
        <end position="673"/>
    </location>
</feature>
<dbReference type="SUPFAM" id="SSF141868">
    <property type="entry name" value="EAL domain-like"/>
    <property type="match status" value="1"/>
</dbReference>
<dbReference type="Pfam" id="PF00990">
    <property type="entry name" value="GGDEF"/>
    <property type="match status" value="1"/>
</dbReference>
<dbReference type="InterPro" id="IPR035919">
    <property type="entry name" value="EAL_sf"/>
</dbReference>
<dbReference type="KEGG" id="fiy:BN1229_v1_1773"/>
<evidence type="ECO:0000259" key="2">
    <source>
        <dbReference type="PROSITE" id="PS50883"/>
    </source>
</evidence>
<dbReference type="Gene3D" id="3.30.70.270">
    <property type="match status" value="1"/>
</dbReference>
<dbReference type="CDD" id="cd01949">
    <property type="entry name" value="GGDEF"/>
    <property type="match status" value="1"/>
</dbReference>
<proteinExistence type="predicted"/>
<evidence type="ECO:0000259" key="3">
    <source>
        <dbReference type="PROSITE" id="PS50887"/>
    </source>
</evidence>
<dbReference type="SUPFAM" id="SSF55073">
    <property type="entry name" value="Nucleotide cyclase"/>
    <property type="match status" value="1"/>
</dbReference>
<feature type="transmembrane region" description="Helical" evidence="1">
    <location>
        <begin position="216"/>
        <end position="236"/>
    </location>
</feature>
<protein>
    <submittedName>
        <fullName evidence="5">Diguanylate cyclase/phosphodiesterase</fullName>
    </submittedName>
</protein>
<evidence type="ECO:0000313" key="5">
    <source>
        <dbReference type="EMBL" id="CPR18578.1"/>
    </source>
</evidence>
<dbReference type="KEGG" id="fil:BN1229_v1_1770"/>
<dbReference type="SMART" id="SM00052">
    <property type="entry name" value="EAL"/>
    <property type="match status" value="1"/>
</dbReference>
<feature type="transmembrane region" description="Helical" evidence="1">
    <location>
        <begin position="12"/>
        <end position="35"/>
    </location>
</feature>
<dbReference type="InterPro" id="IPR005330">
    <property type="entry name" value="MHYT_dom"/>
</dbReference>
<organism evidence="5 6">
    <name type="scientific">Candidatus Filomicrobium marinum</name>
    <dbReference type="NCBI Taxonomy" id="1608628"/>
    <lineage>
        <taxon>Bacteria</taxon>
        <taxon>Pseudomonadati</taxon>
        <taxon>Pseudomonadota</taxon>
        <taxon>Alphaproteobacteria</taxon>
        <taxon>Hyphomicrobiales</taxon>
        <taxon>Hyphomicrobiaceae</taxon>
        <taxon>Filomicrobium</taxon>
    </lineage>
</organism>
<dbReference type="CDD" id="cd01948">
    <property type="entry name" value="EAL"/>
    <property type="match status" value="1"/>
</dbReference>
<evidence type="ECO:0000313" key="6">
    <source>
        <dbReference type="Proteomes" id="UP000033187"/>
    </source>
</evidence>
<feature type="transmembrane region" description="Helical" evidence="1">
    <location>
        <begin position="146"/>
        <end position="166"/>
    </location>
</feature>
<sequence>MYSVLSCIVGQHNVWLVGLASLVCLAGVGVTLSLLHRAATTGGLQRYGWNFLTGVAAGAAIWCTHFIAMLAYNPGVPVTFMPVLTVVSLLVAVTGAGLGFAFATSGLTSAAPVIGGSAVGLAVAAMHYTGMLAYRIDGIVAWDETYLLTSIALSIIFAGAATRSALRADTMTGHLSAAALFVVAIVSLHFTGMTALQITPLNGAVEVADDPSTAMALAVAGMALVIIGAGISSYLIDDRARYDSYQRLQHMALHDPLTGLPNRTSFTNYLEFELDRAEGAKRKVAVLEIDLDRFKEVNDLRGHQAGDEVLKVIADRMSNLLREGEMVARVGGDEFTAVKTFIDPVTLVEFLERLQKVIFEPIEISDFEVSIGASIGVAIYPDDARDRENLLSNADLAMYRAKASATEDICFYESSMDERVRARRVLASDLRDAVKKNELSLHYQVQTSISTGEVIGYEALLRWHHPVRGAVPPVEFIPIAEETGLILELGEWVLKTACAAAAKWSQPLKIAINLSPVQFIHSDLPKLVEDALKESGLDAKRLELELTESTIVENKERTLAILQKIKELGVSIALDDFGTGYSSLETLRSFPFDKIKLDRCFMQDIEVSPQSKAIIRAVLALGKSLSIPILAEGIETNCQFMILKDEGCDAAQGYYIGRPGPSISIETEQEDLLTA</sequence>
<feature type="transmembrane region" description="Helical" evidence="1">
    <location>
        <begin position="178"/>
        <end position="196"/>
    </location>
</feature>